<dbReference type="Proteomes" id="UP000620104">
    <property type="component" value="Unassembled WGS sequence"/>
</dbReference>
<feature type="domain" description="DUF3835" evidence="2">
    <location>
        <begin position="762"/>
        <end position="788"/>
    </location>
</feature>
<protein>
    <recommendedName>
        <fullName evidence="2">DUF3835 domain-containing protein</fullName>
    </recommendedName>
</protein>
<feature type="compositionally biased region" description="Low complexity" evidence="1">
    <location>
        <begin position="566"/>
        <end position="589"/>
    </location>
</feature>
<feature type="domain" description="DUF3835" evidence="2">
    <location>
        <begin position="1007"/>
        <end position="1030"/>
    </location>
</feature>
<feature type="region of interest" description="Disordered" evidence="1">
    <location>
        <begin position="240"/>
        <end position="262"/>
    </location>
</feature>
<evidence type="ECO:0000313" key="3">
    <source>
        <dbReference type="EMBL" id="GHJ86424.1"/>
    </source>
</evidence>
<dbReference type="InterPro" id="IPR024325">
    <property type="entry name" value="DUF3835"/>
</dbReference>
<feature type="region of interest" description="Disordered" evidence="1">
    <location>
        <begin position="899"/>
        <end position="930"/>
    </location>
</feature>
<feature type="region of interest" description="Disordered" evidence="1">
    <location>
        <begin position="318"/>
        <end position="455"/>
    </location>
</feature>
<feature type="compositionally biased region" description="Acidic residues" evidence="1">
    <location>
        <begin position="323"/>
        <end position="335"/>
    </location>
</feature>
<feature type="region of interest" description="Disordered" evidence="1">
    <location>
        <begin position="128"/>
        <end position="197"/>
    </location>
</feature>
<feature type="compositionally biased region" description="Basic and acidic residues" evidence="1">
    <location>
        <begin position="622"/>
        <end position="632"/>
    </location>
</feature>
<comment type="caution">
    <text evidence="3">The sequence shown here is derived from an EMBL/GenBank/DDBJ whole genome shotgun (WGS) entry which is preliminary data.</text>
</comment>
<name>A0A8H3YEF8_9TREE</name>
<dbReference type="EMBL" id="BLZA01000018">
    <property type="protein sequence ID" value="GHJ86424.1"/>
    <property type="molecule type" value="Genomic_DNA"/>
</dbReference>
<keyword evidence="4" id="KW-1185">Reference proteome</keyword>
<dbReference type="OrthoDB" id="21413at2759"/>
<dbReference type="Pfam" id="PF12927">
    <property type="entry name" value="DUF3835"/>
    <property type="match status" value="2"/>
</dbReference>
<organism evidence="3 4">
    <name type="scientific">Naganishia liquefaciens</name>
    <dbReference type="NCBI Taxonomy" id="104408"/>
    <lineage>
        <taxon>Eukaryota</taxon>
        <taxon>Fungi</taxon>
        <taxon>Dikarya</taxon>
        <taxon>Basidiomycota</taxon>
        <taxon>Agaricomycotina</taxon>
        <taxon>Tremellomycetes</taxon>
        <taxon>Filobasidiales</taxon>
        <taxon>Filobasidiaceae</taxon>
        <taxon>Naganishia</taxon>
    </lineage>
</organism>
<feature type="compositionally biased region" description="Basic and acidic residues" evidence="1">
    <location>
        <begin position="336"/>
        <end position="362"/>
    </location>
</feature>
<gene>
    <name evidence="3" type="ORF">NliqN6_2826</name>
</gene>
<feature type="compositionally biased region" description="Polar residues" evidence="1">
    <location>
        <begin position="165"/>
        <end position="197"/>
    </location>
</feature>
<evidence type="ECO:0000256" key="1">
    <source>
        <dbReference type="SAM" id="MobiDB-lite"/>
    </source>
</evidence>
<evidence type="ECO:0000259" key="2">
    <source>
        <dbReference type="Pfam" id="PF12927"/>
    </source>
</evidence>
<dbReference type="AlphaFoldDB" id="A0A8H3YEF8"/>
<evidence type="ECO:0000313" key="4">
    <source>
        <dbReference type="Proteomes" id="UP000620104"/>
    </source>
</evidence>
<feature type="compositionally biased region" description="Acidic residues" evidence="1">
    <location>
        <begin position="751"/>
        <end position="761"/>
    </location>
</feature>
<feature type="compositionally biased region" description="Polar residues" evidence="1">
    <location>
        <begin position="433"/>
        <end position="446"/>
    </location>
</feature>
<feature type="region of interest" description="Disordered" evidence="1">
    <location>
        <begin position="553"/>
        <end position="658"/>
    </location>
</feature>
<feature type="compositionally biased region" description="Polar residues" evidence="1">
    <location>
        <begin position="696"/>
        <end position="706"/>
    </location>
</feature>
<feature type="compositionally biased region" description="Basic and acidic residues" evidence="1">
    <location>
        <begin position="413"/>
        <end position="423"/>
    </location>
</feature>
<feature type="region of interest" description="Disordered" evidence="1">
    <location>
        <begin position="960"/>
        <end position="996"/>
    </location>
</feature>
<feature type="region of interest" description="Disordered" evidence="1">
    <location>
        <begin position="721"/>
        <end position="761"/>
    </location>
</feature>
<feature type="region of interest" description="Disordered" evidence="1">
    <location>
        <begin position="681"/>
        <end position="706"/>
    </location>
</feature>
<feature type="compositionally biased region" description="Basic and acidic residues" evidence="1">
    <location>
        <begin position="918"/>
        <end position="930"/>
    </location>
</feature>
<accession>A0A8H3YEF8</accession>
<reference evidence="3" key="1">
    <citation type="submission" date="2020-07" db="EMBL/GenBank/DDBJ databases">
        <title>Draft Genome Sequence of a Deep-Sea Yeast, Naganishia (Cryptococcus) liquefaciens strain N6.</title>
        <authorList>
            <person name="Han Y.W."/>
            <person name="Kajitani R."/>
            <person name="Morimoto H."/>
            <person name="Parhat M."/>
            <person name="Tsubouchi H."/>
            <person name="Bakenova O."/>
            <person name="Ogata M."/>
            <person name="Argunhan B."/>
            <person name="Aoki R."/>
            <person name="Kajiwara S."/>
            <person name="Itoh T."/>
            <person name="Iwasaki H."/>
        </authorList>
    </citation>
    <scope>NUCLEOTIDE SEQUENCE</scope>
    <source>
        <strain evidence="3">N6</strain>
    </source>
</reference>
<sequence>MSSSINEDSLTSPTPYDLTTLQERIQREIIGISALSEFLAAFGEHNGCSSPARMLSIKEEASVDSSIQPRVNMIRVRLDDEFWVDMTPEQVSGFLCRKEASLRAVEERRENLAQLQEWMIHELQNMGSQGVNTSDHDDSDAVPQRRKDSSPSNTNKMPDPVRPANSAQVSEPSASQHRAPSVSPTPQIGSSELSSTITRDAAAQPVIAKDTIKQLENINAALSKFGTSMEEVLKLDAAGATSDGNESVAKGTEVGQDGTVLNEEGLPFLDIREDLSASNASEKTGNTTTTETVFPVELLPVDDYWSEEAIERRRKLRESLFGSDDEDGEDEENGGDLDHERDDISHGKKSRKEEEVVRKAIDTRAAPKKSAPLASDAAPIPLPEPESLSQSPQTKSKGKTSARKPGFMVRSTVIDHSEEKDVSEVDGEEADPPSNQSGDPAKSPSSPKMAKDAFDPITSTALSNFVEELTASESVATTERRKSVTFNPQTRVRLYEKGEAMPHAASTPNVFETETPSRFELLPDEDSSAQMAPGVKTASSVKARDSGVFSGFKKGFLDSTKPSKQTKTATPTSASLTPSPATSASTASSEPVIVESPEYHQPLAPAHEKPVRAKKQSVFSQRKAEVQSRREQLMNFSSFDPMPATPDSKNPITPVGTGASGVVNPMKMSVVEKATVPATAPTFAKPASGPIPTAPSPQQFPSNAKKQTAVKEAVMERKQPVVAPSTIALQEELTPRADENRNAGSATDSDSLPDDFEYSDGEDAFDMDEALLAREAALAYHAKRSALGRAGLGGWTGRFGPDGEVEWDTEVVPLSAGMDEAPPRTGPVAFGERIIPVGMQGLRLPTDGNIEGDSSDDDDEVAGVSSISLPQVIPASENLASAIKIGKLENGNLVVQDADDSDEDQQDEHNQSLESLTPEEKAARLQAAEEKRQRRAMIDRLRCGDVSEMIREEQQREEEFRRNGGGYVEPPVEAPPVLGSPKTATTGKVSERKTTFGKDVVEASGMKAPKEIVEPQQAPKKLSRFKAARMAAI</sequence>
<proteinExistence type="predicted"/>